<protein>
    <submittedName>
        <fullName evidence="8">Serine/threonine-protein kinase plk2</fullName>
    </submittedName>
</protein>
<name>A0A9P7Y3H5_9FUNG</name>
<keyword evidence="3" id="KW-0547">Nucleotide-binding</keyword>
<dbReference type="GO" id="GO:0005634">
    <property type="term" value="C:nucleus"/>
    <property type="evidence" value="ECO:0007669"/>
    <property type="project" value="TreeGrafter"/>
</dbReference>
<feature type="compositionally biased region" description="Low complexity" evidence="6">
    <location>
        <begin position="38"/>
        <end position="48"/>
    </location>
</feature>
<dbReference type="PANTHER" id="PTHR24345">
    <property type="entry name" value="SERINE/THREONINE-PROTEIN KINASE PLK"/>
    <property type="match status" value="1"/>
</dbReference>
<reference evidence="8" key="1">
    <citation type="submission" date="2021-06" db="EMBL/GenBank/DDBJ databases">
        <title>Genome Sequence of Mortierella hyaline Strain SCG-10, a Cold-Adapted, Nitrate-Reducing Fungus Isolated from Soil in Minnesota, USA.</title>
        <authorList>
            <person name="Aldossari N."/>
        </authorList>
    </citation>
    <scope>NUCLEOTIDE SEQUENCE</scope>
    <source>
        <strain evidence="8">SCG-10</strain>
    </source>
</reference>
<dbReference type="GO" id="GO:0005524">
    <property type="term" value="F:ATP binding"/>
    <property type="evidence" value="ECO:0007669"/>
    <property type="project" value="UniProtKB-KW"/>
</dbReference>
<dbReference type="Pfam" id="PF00069">
    <property type="entry name" value="Pkinase"/>
    <property type="match status" value="1"/>
</dbReference>
<dbReference type="InterPro" id="IPR011009">
    <property type="entry name" value="Kinase-like_dom_sf"/>
</dbReference>
<dbReference type="AlphaFoldDB" id="A0A9P7Y3H5"/>
<feature type="compositionally biased region" description="Basic and acidic residues" evidence="6">
    <location>
        <begin position="526"/>
        <end position="542"/>
    </location>
</feature>
<proteinExistence type="predicted"/>
<feature type="compositionally biased region" description="Polar residues" evidence="6">
    <location>
        <begin position="460"/>
        <end position="470"/>
    </location>
</feature>
<keyword evidence="9" id="KW-1185">Reference proteome</keyword>
<accession>A0A9P7Y3H5</accession>
<evidence type="ECO:0000259" key="7">
    <source>
        <dbReference type="PROSITE" id="PS50011"/>
    </source>
</evidence>
<feature type="region of interest" description="Disordered" evidence="6">
    <location>
        <begin position="71"/>
        <end position="95"/>
    </location>
</feature>
<keyword evidence="2" id="KW-0808">Transferase</keyword>
<dbReference type="InterPro" id="IPR000719">
    <property type="entry name" value="Prot_kinase_dom"/>
</dbReference>
<dbReference type="PROSITE" id="PS00108">
    <property type="entry name" value="PROTEIN_KINASE_ST"/>
    <property type="match status" value="1"/>
</dbReference>
<feature type="compositionally biased region" description="Low complexity" evidence="6">
    <location>
        <begin position="443"/>
        <end position="453"/>
    </location>
</feature>
<evidence type="ECO:0000256" key="3">
    <source>
        <dbReference type="ARBA" id="ARBA00022741"/>
    </source>
</evidence>
<evidence type="ECO:0000256" key="4">
    <source>
        <dbReference type="ARBA" id="ARBA00022777"/>
    </source>
</evidence>
<evidence type="ECO:0000256" key="2">
    <source>
        <dbReference type="ARBA" id="ARBA00022679"/>
    </source>
</evidence>
<dbReference type="PANTHER" id="PTHR24345:SF0">
    <property type="entry name" value="CELL CYCLE SERINE_THREONINE-PROTEIN KINASE CDC5_MSD2"/>
    <property type="match status" value="1"/>
</dbReference>
<evidence type="ECO:0000313" key="9">
    <source>
        <dbReference type="Proteomes" id="UP000707451"/>
    </source>
</evidence>
<keyword evidence="1" id="KW-0723">Serine/threonine-protein kinase</keyword>
<feature type="region of interest" description="Disordered" evidence="6">
    <location>
        <begin position="1"/>
        <end position="48"/>
    </location>
</feature>
<dbReference type="Gene3D" id="1.10.510.10">
    <property type="entry name" value="Transferase(Phosphotransferase) domain 1"/>
    <property type="match status" value="1"/>
</dbReference>
<dbReference type="GO" id="GO:0004674">
    <property type="term" value="F:protein serine/threonine kinase activity"/>
    <property type="evidence" value="ECO:0007669"/>
    <property type="project" value="UniProtKB-KW"/>
</dbReference>
<dbReference type="PROSITE" id="PS50011">
    <property type="entry name" value="PROTEIN_KINASE_DOM"/>
    <property type="match status" value="1"/>
</dbReference>
<dbReference type="SUPFAM" id="SSF56112">
    <property type="entry name" value="Protein kinase-like (PK-like)"/>
    <property type="match status" value="1"/>
</dbReference>
<evidence type="ECO:0000313" key="8">
    <source>
        <dbReference type="EMBL" id="KAG9072111.1"/>
    </source>
</evidence>
<dbReference type="EMBL" id="JAHRHY010000002">
    <property type="protein sequence ID" value="KAG9072111.1"/>
    <property type="molecule type" value="Genomic_DNA"/>
</dbReference>
<feature type="region of interest" description="Disordered" evidence="6">
    <location>
        <begin position="525"/>
        <end position="577"/>
    </location>
</feature>
<sequence length="577" mass="63116">MNSDNEQHNNSTLPNPHSPTPHSPHSPLTNPPFPVPNSPLSSLPPVNPYYPLGSYSPHACIDSNSVYCPEDFGSDANENDTSEVNDRPAPSPEKVPSGLVFCDEATGHLYVDVRGGPIAEGSFGAVYEVSDSKGERMALKVPKPKAKMDKIRKEAQLMGRLRGHDNVAKLHGVVEDKRGPCLLMPLYQPRDFYALLINRAPLPVAEIKFYGKQLVAGLKFILEAGIRHCDLKPENVLVAEGMQLKISDFGLSEESSVRSTRTVGTPGYWAPEVLEGMVHTDKIDIFSVGIIFYMMFAREIPNITAGFVVVYPPANYLDGVAPSEDAKDLLGCTLEINARRRISVQELVSHDFLCRGFCPKTLPDTVFDEAPVFDNSAVEKHDRTSENNGEGLGTWKRKKKRAVKAAKGKEVVRWSRVDTKSRTEAITGANANTDATAEAEATANATATATATAKVHGTRTGDQGETGKTTRTATLGAQAYHRYVAKEAVKECEWAVLLAQVQAQVEKERRDLHAERDALRDLFGSEFRDDGHGSQDVKHSKDDDDSAGVILSSSPDKVSKKNPPPILKDLPPIFARR</sequence>
<comment type="caution">
    <text evidence="8">The sequence shown here is derived from an EMBL/GenBank/DDBJ whole genome shotgun (WGS) entry which is preliminary data.</text>
</comment>
<dbReference type="InterPro" id="IPR008271">
    <property type="entry name" value="Ser/Thr_kinase_AS"/>
</dbReference>
<evidence type="ECO:0000256" key="1">
    <source>
        <dbReference type="ARBA" id="ARBA00022527"/>
    </source>
</evidence>
<evidence type="ECO:0000256" key="6">
    <source>
        <dbReference type="SAM" id="MobiDB-lite"/>
    </source>
</evidence>
<dbReference type="SMART" id="SM00220">
    <property type="entry name" value="S_TKc"/>
    <property type="match status" value="1"/>
</dbReference>
<keyword evidence="5" id="KW-0067">ATP-binding</keyword>
<feature type="compositionally biased region" description="Pro residues" evidence="6">
    <location>
        <begin position="16"/>
        <end position="37"/>
    </location>
</feature>
<dbReference type="OrthoDB" id="2445702at2759"/>
<feature type="domain" description="Protein kinase" evidence="7">
    <location>
        <begin position="112"/>
        <end position="353"/>
    </location>
</feature>
<feature type="region of interest" description="Disordered" evidence="6">
    <location>
        <begin position="443"/>
        <end position="470"/>
    </location>
</feature>
<dbReference type="Proteomes" id="UP000707451">
    <property type="component" value="Unassembled WGS sequence"/>
</dbReference>
<dbReference type="CDD" id="cd00180">
    <property type="entry name" value="PKc"/>
    <property type="match status" value="1"/>
</dbReference>
<keyword evidence="4 8" id="KW-0418">Kinase</keyword>
<gene>
    <name evidence="8" type="primary">PLK2_2</name>
    <name evidence="8" type="ORF">KI688_006335</name>
</gene>
<evidence type="ECO:0000256" key="5">
    <source>
        <dbReference type="ARBA" id="ARBA00022840"/>
    </source>
</evidence>
<organism evidence="8 9">
    <name type="scientific">Linnemannia hyalina</name>
    <dbReference type="NCBI Taxonomy" id="64524"/>
    <lineage>
        <taxon>Eukaryota</taxon>
        <taxon>Fungi</taxon>
        <taxon>Fungi incertae sedis</taxon>
        <taxon>Mucoromycota</taxon>
        <taxon>Mortierellomycotina</taxon>
        <taxon>Mortierellomycetes</taxon>
        <taxon>Mortierellales</taxon>
        <taxon>Mortierellaceae</taxon>
        <taxon>Linnemannia</taxon>
    </lineage>
</organism>